<organism evidence="2 3">
    <name type="scientific">Arthroderma otae (strain ATCC MYA-4605 / CBS 113480)</name>
    <name type="common">Microsporum canis</name>
    <dbReference type="NCBI Taxonomy" id="554155"/>
    <lineage>
        <taxon>Eukaryota</taxon>
        <taxon>Fungi</taxon>
        <taxon>Dikarya</taxon>
        <taxon>Ascomycota</taxon>
        <taxon>Pezizomycotina</taxon>
        <taxon>Eurotiomycetes</taxon>
        <taxon>Eurotiomycetidae</taxon>
        <taxon>Onygenales</taxon>
        <taxon>Arthrodermataceae</taxon>
        <taxon>Microsporum</taxon>
    </lineage>
</organism>
<accession>C5FVI3</accession>
<feature type="compositionally biased region" description="Basic and acidic residues" evidence="1">
    <location>
        <begin position="63"/>
        <end position="76"/>
    </location>
</feature>
<dbReference type="EMBL" id="DS995706">
    <property type="protein sequence ID" value="EEQ33917.1"/>
    <property type="molecule type" value="Genomic_DNA"/>
</dbReference>
<dbReference type="OMA" id="TNHKAPR"/>
<dbReference type="HOGENOM" id="CLU_748393_0_0_1"/>
<keyword evidence="3" id="KW-1185">Reference proteome</keyword>
<feature type="region of interest" description="Disordered" evidence="1">
    <location>
        <begin position="185"/>
        <end position="337"/>
    </location>
</feature>
<evidence type="ECO:0000256" key="1">
    <source>
        <dbReference type="SAM" id="MobiDB-lite"/>
    </source>
</evidence>
<feature type="compositionally biased region" description="Polar residues" evidence="1">
    <location>
        <begin position="208"/>
        <end position="218"/>
    </location>
</feature>
<feature type="region of interest" description="Disordered" evidence="1">
    <location>
        <begin position="1"/>
        <end position="164"/>
    </location>
</feature>
<dbReference type="AlphaFoldDB" id="C5FVI3"/>
<dbReference type="eggNOG" id="ENOG502RA5S">
    <property type="taxonomic scope" value="Eukaryota"/>
</dbReference>
<feature type="compositionally biased region" description="Low complexity" evidence="1">
    <location>
        <begin position="219"/>
        <end position="234"/>
    </location>
</feature>
<feature type="compositionally biased region" description="Low complexity" evidence="1">
    <location>
        <begin position="22"/>
        <end position="31"/>
    </location>
</feature>
<dbReference type="GeneID" id="9230929"/>
<name>C5FVI3_ARTOC</name>
<dbReference type="VEuPathDB" id="FungiDB:MCYG_06736"/>
<sequence>MPLFASLFSRRRSRQAREEKASASNAAGASAVQKNGTNHKAPRVELDLPHIKPSEQTQLEADTEPRTPAENADDKVVNPASIELPSSPQNGQAMSPGTVSKKQSLMSVRSDGQQQPPQFFKEGKRRNRRMSVFSSLRSRPSTAMSTATEPAPELQMSPVTSNVSRTYFPPDPKFQLDLKPDTFSKAFNGSSLPFVDEMFGDKDKPESSSKTSGWLGQQNSNTTTAATASDSGNNVSRGWLLPGLESVMDGDTLNTNTNATLTQPSSPVNGTSNSPKSLPSPTSLPPLSASPESSKSSSRTPLEKSLSKSLSPNTPQGSVPSSPTAITTTTTPNGVTV</sequence>
<feature type="compositionally biased region" description="Low complexity" evidence="1">
    <location>
        <begin position="252"/>
        <end position="262"/>
    </location>
</feature>
<gene>
    <name evidence="2" type="ORF">MCYG_06736</name>
</gene>
<feature type="compositionally biased region" description="Polar residues" evidence="1">
    <location>
        <begin position="132"/>
        <end position="148"/>
    </location>
</feature>
<feature type="compositionally biased region" description="Basic and acidic residues" evidence="1">
    <location>
        <begin position="42"/>
        <end position="53"/>
    </location>
</feature>
<evidence type="ECO:0000313" key="2">
    <source>
        <dbReference type="EMBL" id="EEQ33917.1"/>
    </source>
</evidence>
<feature type="compositionally biased region" description="Low complexity" evidence="1">
    <location>
        <begin position="271"/>
        <end position="300"/>
    </location>
</feature>
<feature type="compositionally biased region" description="Polar residues" evidence="1">
    <location>
        <begin position="84"/>
        <end position="117"/>
    </location>
</feature>
<dbReference type="Proteomes" id="UP000002035">
    <property type="component" value="Unassembled WGS sequence"/>
</dbReference>
<protein>
    <submittedName>
        <fullName evidence="2">Uncharacterized protein</fullName>
    </submittedName>
</protein>
<dbReference type="OrthoDB" id="4174001at2759"/>
<feature type="compositionally biased region" description="Low complexity" evidence="1">
    <location>
        <begin position="318"/>
        <end position="337"/>
    </location>
</feature>
<evidence type="ECO:0000313" key="3">
    <source>
        <dbReference type="Proteomes" id="UP000002035"/>
    </source>
</evidence>
<dbReference type="RefSeq" id="XP_002844772.1">
    <property type="nucleotide sequence ID" value="XM_002844726.1"/>
</dbReference>
<reference evidence="3" key="1">
    <citation type="journal article" date="2012" name="MBio">
        <title>Comparative genome analysis of Trichophyton rubrum and related dermatophytes reveals candidate genes involved in infection.</title>
        <authorList>
            <person name="Martinez D.A."/>
            <person name="Oliver B.G."/>
            <person name="Graeser Y."/>
            <person name="Goldberg J.M."/>
            <person name="Li W."/>
            <person name="Martinez-Rossi N.M."/>
            <person name="Monod M."/>
            <person name="Shelest E."/>
            <person name="Barton R.C."/>
            <person name="Birch E."/>
            <person name="Brakhage A.A."/>
            <person name="Chen Z."/>
            <person name="Gurr S.J."/>
            <person name="Heiman D."/>
            <person name="Heitman J."/>
            <person name="Kosti I."/>
            <person name="Rossi A."/>
            <person name="Saif S."/>
            <person name="Samalova M."/>
            <person name="Saunders C.W."/>
            <person name="Shea T."/>
            <person name="Summerbell R.C."/>
            <person name="Xu J."/>
            <person name="Young S."/>
            <person name="Zeng Q."/>
            <person name="Birren B.W."/>
            <person name="Cuomo C.A."/>
            <person name="White T.C."/>
        </authorList>
    </citation>
    <scope>NUCLEOTIDE SEQUENCE [LARGE SCALE GENOMIC DNA]</scope>
    <source>
        <strain evidence="3">ATCC MYA-4605 / CBS 113480</strain>
    </source>
</reference>
<proteinExistence type="predicted"/>